<accession>A0ACD3BB27</accession>
<protein>
    <submittedName>
        <fullName evidence="1">Cytochrome P450</fullName>
    </submittedName>
</protein>
<evidence type="ECO:0000313" key="2">
    <source>
        <dbReference type="Proteomes" id="UP000308600"/>
    </source>
</evidence>
<name>A0ACD3BB27_9AGAR</name>
<evidence type="ECO:0000313" key="1">
    <source>
        <dbReference type="EMBL" id="TFK75131.1"/>
    </source>
</evidence>
<sequence length="311" mass="35689">MITILQAFGLSLFSWGLWRLFRAYVAKTDLDNIPGPRATSFWTGNFHQIFNPNGWDFHKAIALKFGSVIRINTFLGGRMLYVFDPKAMHHILVKDQYIYEETSSFIENNRIIFGEGLLSTLGEQHRKQRKMLNPVFSIAHMRQMIPTFYEVANKLGQAVEVKVKSKVEEIDMLEWMTRTALELIGQSGLGYSFDSLVDNAPQHPYSISVKQLVPVGFRLFFLRIYVLPRIAGWGSPAFRRAVVDLLQVPSKTIRQMRDIVDLMHQTSLEIIQQKQKALKEGDEAVSQQIGHGKDIVSILSRFSVFGVRRRL</sequence>
<gene>
    <name evidence="1" type="ORF">BDN72DRAFT_892483</name>
</gene>
<reference evidence="1 2" key="1">
    <citation type="journal article" date="2019" name="Nat. Ecol. Evol.">
        <title>Megaphylogeny resolves global patterns of mushroom evolution.</title>
        <authorList>
            <person name="Varga T."/>
            <person name="Krizsan K."/>
            <person name="Foldi C."/>
            <person name="Dima B."/>
            <person name="Sanchez-Garcia M."/>
            <person name="Sanchez-Ramirez S."/>
            <person name="Szollosi G.J."/>
            <person name="Szarkandi J.G."/>
            <person name="Papp V."/>
            <person name="Albert L."/>
            <person name="Andreopoulos W."/>
            <person name="Angelini C."/>
            <person name="Antonin V."/>
            <person name="Barry K.W."/>
            <person name="Bougher N.L."/>
            <person name="Buchanan P."/>
            <person name="Buyck B."/>
            <person name="Bense V."/>
            <person name="Catcheside P."/>
            <person name="Chovatia M."/>
            <person name="Cooper J."/>
            <person name="Damon W."/>
            <person name="Desjardin D."/>
            <person name="Finy P."/>
            <person name="Geml J."/>
            <person name="Haridas S."/>
            <person name="Hughes K."/>
            <person name="Justo A."/>
            <person name="Karasinski D."/>
            <person name="Kautmanova I."/>
            <person name="Kiss B."/>
            <person name="Kocsube S."/>
            <person name="Kotiranta H."/>
            <person name="LaButti K.M."/>
            <person name="Lechner B.E."/>
            <person name="Liimatainen K."/>
            <person name="Lipzen A."/>
            <person name="Lukacs Z."/>
            <person name="Mihaltcheva S."/>
            <person name="Morgado L.N."/>
            <person name="Niskanen T."/>
            <person name="Noordeloos M.E."/>
            <person name="Ohm R.A."/>
            <person name="Ortiz-Santana B."/>
            <person name="Ovrebo C."/>
            <person name="Racz N."/>
            <person name="Riley R."/>
            <person name="Savchenko A."/>
            <person name="Shiryaev A."/>
            <person name="Soop K."/>
            <person name="Spirin V."/>
            <person name="Szebenyi C."/>
            <person name="Tomsovsky M."/>
            <person name="Tulloss R.E."/>
            <person name="Uehling J."/>
            <person name="Grigoriev I.V."/>
            <person name="Vagvolgyi C."/>
            <person name="Papp T."/>
            <person name="Martin F.M."/>
            <person name="Miettinen O."/>
            <person name="Hibbett D.S."/>
            <person name="Nagy L.G."/>
        </authorList>
    </citation>
    <scope>NUCLEOTIDE SEQUENCE [LARGE SCALE GENOMIC DNA]</scope>
    <source>
        <strain evidence="1 2">NL-1719</strain>
    </source>
</reference>
<dbReference type="Proteomes" id="UP000308600">
    <property type="component" value="Unassembled WGS sequence"/>
</dbReference>
<proteinExistence type="predicted"/>
<organism evidence="1 2">
    <name type="scientific">Pluteus cervinus</name>
    <dbReference type="NCBI Taxonomy" id="181527"/>
    <lineage>
        <taxon>Eukaryota</taxon>
        <taxon>Fungi</taxon>
        <taxon>Dikarya</taxon>
        <taxon>Basidiomycota</taxon>
        <taxon>Agaricomycotina</taxon>
        <taxon>Agaricomycetes</taxon>
        <taxon>Agaricomycetidae</taxon>
        <taxon>Agaricales</taxon>
        <taxon>Pluteineae</taxon>
        <taxon>Pluteaceae</taxon>
        <taxon>Pluteus</taxon>
    </lineage>
</organism>
<keyword evidence="2" id="KW-1185">Reference proteome</keyword>
<dbReference type="EMBL" id="ML208264">
    <property type="protein sequence ID" value="TFK75131.1"/>
    <property type="molecule type" value="Genomic_DNA"/>
</dbReference>